<dbReference type="AlphaFoldDB" id="A0AAD5G4E1"/>
<sequence length="67" mass="7887">MGRGAKSHRILKDWAMNRVDDKESRNIGCPYDHDGVSKDIFHLFVSTCNRYSFFNFNLVYNDKLDNN</sequence>
<dbReference type="EMBL" id="JAMZMK010011435">
    <property type="protein sequence ID" value="KAI7727136.1"/>
    <property type="molecule type" value="Genomic_DNA"/>
</dbReference>
<proteinExistence type="predicted"/>
<organism evidence="1 2">
    <name type="scientific">Ambrosia artemisiifolia</name>
    <name type="common">Common ragweed</name>
    <dbReference type="NCBI Taxonomy" id="4212"/>
    <lineage>
        <taxon>Eukaryota</taxon>
        <taxon>Viridiplantae</taxon>
        <taxon>Streptophyta</taxon>
        <taxon>Embryophyta</taxon>
        <taxon>Tracheophyta</taxon>
        <taxon>Spermatophyta</taxon>
        <taxon>Magnoliopsida</taxon>
        <taxon>eudicotyledons</taxon>
        <taxon>Gunneridae</taxon>
        <taxon>Pentapetalae</taxon>
        <taxon>asterids</taxon>
        <taxon>campanulids</taxon>
        <taxon>Asterales</taxon>
        <taxon>Asteraceae</taxon>
        <taxon>Asteroideae</taxon>
        <taxon>Heliantheae alliance</taxon>
        <taxon>Heliantheae</taxon>
        <taxon>Ambrosia</taxon>
    </lineage>
</organism>
<protein>
    <submittedName>
        <fullName evidence="1">Uncharacterized protein</fullName>
    </submittedName>
</protein>
<name>A0AAD5G4E1_AMBAR</name>
<gene>
    <name evidence="1" type="ORF">M8C21_008088</name>
</gene>
<evidence type="ECO:0000313" key="2">
    <source>
        <dbReference type="Proteomes" id="UP001206925"/>
    </source>
</evidence>
<accession>A0AAD5G4E1</accession>
<evidence type="ECO:0000313" key="1">
    <source>
        <dbReference type="EMBL" id="KAI7727136.1"/>
    </source>
</evidence>
<keyword evidence="2" id="KW-1185">Reference proteome</keyword>
<dbReference type="Proteomes" id="UP001206925">
    <property type="component" value="Unassembled WGS sequence"/>
</dbReference>
<reference evidence="1" key="1">
    <citation type="submission" date="2022-06" db="EMBL/GenBank/DDBJ databases">
        <title>Uncovering the hologenomic basis of an extraordinary plant invasion.</title>
        <authorList>
            <person name="Bieker V.C."/>
            <person name="Martin M.D."/>
            <person name="Gilbert T."/>
            <person name="Hodgins K."/>
            <person name="Battlay P."/>
            <person name="Petersen B."/>
            <person name="Wilson J."/>
        </authorList>
    </citation>
    <scope>NUCLEOTIDE SEQUENCE</scope>
    <source>
        <strain evidence="1">AA19_3_7</strain>
        <tissue evidence="1">Leaf</tissue>
    </source>
</reference>
<comment type="caution">
    <text evidence="1">The sequence shown here is derived from an EMBL/GenBank/DDBJ whole genome shotgun (WGS) entry which is preliminary data.</text>
</comment>